<sequence>MTQTQTTSPAAGSQQAVIEAKDLVAGYLPGVNILNGCSLVAHPGEMIGIIGPNGAGKSTLLKAMFGLVKVHSGSVTLHGEDITNNRANRLVQMGVGFVPQTNNVFPSLTIEENLRMGLFLRPKKLQERLGAMWDLFPTLHERRDRSAGALSGGERQSLAMARALMMEPKVLLLDEPSAGLSPVRQDETFIRTRQINKTGVCVVMVEQNARRCLQICDRGYVLDQGRDAYTGTGRELANDPKVIELYLGTLAKDVDEQRDSGQA</sequence>
<comment type="similarity">
    <text evidence="1">Belongs to the ABC transporter superfamily.</text>
</comment>
<reference evidence="7 8" key="1">
    <citation type="submission" date="2020-08" db="EMBL/GenBank/DDBJ databases">
        <title>novel species in genus Nocardioides.</title>
        <authorList>
            <person name="Zhang G."/>
        </authorList>
    </citation>
    <scope>NUCLEOTIDE SEQUENCE [LARGE SCALE GENOMIC DNA]</scope>
    <source>
        <strain evidence="7 8">SC8A-24</strain>
    </source>
</reference>
<keyword evidence="5" id="KW-0029">Amino-acid transport</keyword>
<dbReference type="EMBL" id="JACMYC010000001">
    <property type="protein sequence ID" value="MBC2958833.1"/>
    <property type="molecule type" value="Genomic_DNA"/>
</dbReference>
<evidence type="ECO:0000259" key="6">
    <source>
        <dbReference type="PROSITE" id="PS50893"/>
    </source>
</evidence>
<dbReference type="InterPro" id="IPR027417">
    <property type="entry name" value="P-loop_NTPase"/>
</dbReference>
<evidence type="ECO:0000256" key="5">
    <source>
        <dbReference type="ARBA" id="ARBA00022970"/>
    </source>
</evidence>
<keyword evidence="4 7" id="KW-0067">ATP-binding</keyword>
<evidence type="ECO:0000313" key="7">
    <source>
        <dbReference type="EMBL" id="MBC2958833.1"/>
    </source>
</evidence>
<evidence type="ECO:0000313" key="8">
    <source>
        <dbReference type="Proteomes" id="UP000604001"/>
    </source>
</evidence>
<keyword evidence="8" id="KW-1185">Reference proteome</keyword>
<gene>
    <name evidence="7" type="ORF">H7344_00825</name>
</gene>
<dbReference type="Proteomes" id="UP000604001">
    <property type="component" value="Unassembled WGS sequence"/>
</dbReference>
<evidence type="ECO:0000256" key="1">
    <source>
        <dbReference type="ARBA" id="ARBA00005417"/>
    </source>
</evidence>
<organism evidence="7 8">
    <name type="scientific">Nocardioides deserti</name>
    <dbReference type="NCBI Taxonomy" id="1588644"/>
    <lineage>
        <taxon>Bacteria</taxon>
        <taxon>Bacillati</taxon>
        <taxon>Actinomycetota</taxon>
        <taxon>Actinomycetes</taxon>
        <taxon>Propionibacteriales</taxon>
        <taxon>Nocardioidaceae</taxon>
        <taxon>Nocardioides</taxon>
    </lineage>
</organism>
<evidence type="ECO:0000256" key="2">
    <source>
        <dbReference type="ARBA" id="ARBA00022448"/>
    </source>
</evidence>
<dbReference type="InterPro" id="IPR003593">
    <property type="entry name" value="AAA+_ATPase"/>
</dbReference>
<comment type="caution">
    <text evidence="7">The sequence shown here is derived from an EMBL/GenBank/DDBJ whole genome shotgun (WGS) entry which is preliminary data.</text>
</comment>
<proteinExistence type="inferred from homology"/>
<dbReference type="PROSITE" id="PS50893">
    <property type="entry name" value="ABC_TRANSPORTER_2"/>
    <property type="match status" value="1"/>
</dbReference>
<keyword evidence="3" id="KW-0547">Nucleotide-binding</keyword>
<feature type="domain" description="ABC transporter" evidence="6">
    <location>
        <begin position="18"/>
        <end position="249"/>
    </location>
</feature>
<protein>
    <submittedName>
        <fullName evidence="7">ABC transporter ATP-binding protein</fullName>
    </submittedName>
</protein>
<dbReference type="InterPro" id="IPR003439">
    <property type="entry name" value="ABC_transporter-like_ATP-bd"/>
</dbReference>
<evidence type="ECO:0000256" key="4">
    <source>
        <dbReference type="ARBA" id="ARBA00022840"/>
    </source>
</evidence>
<name>A0ABR6U3R4_9ACTN</name>
<dbReference type="Gene3D" id="3.40.50.300">
    <property type="entry name" value="P-loop containing nucleotide triphosphate hydrolases"/>
    <property type="match status" value="1"/>
</dbReference>
<dbReference type="PANTHER" id="PTHR43820:SF4">
    <property type="entry name" value="HIGH-AFFINITY BRANCHED-CHAIN AMINO ACID TRANSPORT ATP-BINDING PROTEIN LIVF"/>
    <property type="match status" value="1"/>
</dbReference>
<accession>A0ABR6U3R4</accession>
<dbReference type="CDD" id="cd03224">
    <property type="entry name" value="ABC_TM1139_LivF_branched"/>
    <property type="match status" value="1"/>
</dbReference>
<evidence type="ECO:0000256" key="3">
    <source>
        <dbReference type="ARBA" id="ARBA00022741"/>
    </source>
</evidence>
<dbReference type="RefSeq" id="WP_186344131.1">
    <property type="nucleotide sequence ID" value="NZ_BMMR01000001.1"/>
</dbReference>
<dbReference type="SMART" id="SM00382">
    <property type="entry name" value="AAA"/>
    <property type="match status" value="1"/>
</dbReference>
<dbReference type="GO" id="GO:0005524">
    <property type="term" value="F:ATP binding"/>
    <property type="evidence" value="ECO:0007669"/>
    <property type="project" value="UniProtKB-KW"/>
</dbReference>
<dbReference type="SUPFAM" id="SSF52540">
    <property type="entry name" value="P-loop containing nucleoside triphosphate hydrolases"/>
    <property type="match status" value="1"/>
</dbReference>
<dbReference type="Pfam" id="PF00005">
    <property type="entry name" value="ABC_tran"/>
    <property type="match status" value="1"/>
</dbReference>
<keyword evidence="2" id="KW-0813">Transport</keyword>
<dbReference type="PANTHER" id="PTHR43820">
    <property type="entry name" value="HIGH-AFFINITY BRANCHED-CHAIN AMINO ACID TRANSPORT ATP-BINDING PROTEIN LIVF"/>
    <property type="match status" value="1"/>
</dbReference>
<dbReference type="InterPro" id="IPR052156">
    <property type="entry name" value="BCAA_Transport_ATP-bd_LivF"/>
</dbReference>